<dbReference type="Gene3D" id="3.40.50.150">
    <property type="entry name" value="Vaccinia Virus protein VP39"/>
    <property type="match status" value="1"/>
</dbReference>
<protein>
    <submittedName>
        <fullName evidence="2">Class I SAM-dependent methyltransferase</fullName>
        <ecNumber evidence="2">2.1.-.-</ecNumber>
    </submittedName>
</protein>
<evidence type="ECO:0000313" key="2">
    <source>
        <dbReference type="EMBL" id="QFZ92884.2"/>
    </source>
</evidence>
<sequence>MKLMDSTRLGRSLFSFFATMPDSVTQAVSALYDAYPFPPEPMQDGPPPGYNWRWHYPSAYAFCTGQAPKLGRPRILDAGCGTGVSTDYLAHLNPSAEITAIDISAGTLAVAQERCRRSGVADRIHFQQLSIYDVDQLPGEFDHINCVGVLHHLEDPDRGLAALASKLALGGILHIFVYAEIGRAEIRQMQEAIALVQGDRRGDYRDGVAIGREIFSQLPANNRLRRREEERWALENQRDECFADMYVHPQEIDYNTLTLRRWIEGSGLAFLGFSDRDRWSPDRLFGTSETLRDRFQSLSEWQRYRLIELLDPEITHFEFFLGRSPLPRWDWSNDDQLLQAKPVRNECLYGWPSRDIFDPDYRPRTLSEAEYAFLGQCDQPLESAPTVATLLQTSSLSLADVRLLVEQQLVLLVPAQT</sequence>
<dbReference type="EMBL" id="CP034671">
    <property type="protein sequence ID" value="QFZ92884.2"/>
    <property type="molecule type" value="Genomic_DNA"/>
</dbReference>
<dbReference type="AlphaFoldDB" id="A0AAT9JZE6"/>
<keyword evidence="2" id="KW-0489">Methyltransferase</keyword>
<feature type="domain" description="Methyltransferase" evidence="1">
    <location>
        <begin position="75"/>
        <end position="171"/>
    </location>
</feature>
<dbReference type="Pfam" id="PF13649">
    <property type="entry name" value="Methyltransf_25"/>
    <property type="match status" value="1"/>
</dbReference>
<gene>
    <name evidence="2" type="ORF">EKO22_11625</name>
</gene>
<dbReference type="InterPro" id="IPR029063">
    <property type="entry name" value="SAM-dependent_MTases_sf"/>
</dbReference>
<dbReference type="PANTHER" id="PTHR43464">
    <property type="entry name" value="METHYLTRANSFERASE"/>
    <property type="match status" value="1"/>
</dbReference>
<proteinExistence type="predicted"/>
<keyword evidence="2" id="KW-0808">Transferase</keyword>
<reference evidence="2" key="1">
    <citation type="submission" date="2024-01" db="EMBL/GenBank/DDBJ databases">
        <title>Synechococcus elongatus PCC 11802, a close yet different native of Synechococcus elongatus PCC 11801.</title>
        <authorList>
            <person name="Jaiswal D."/>
            <person name="Sengupta A."/>
            <person name="Sengupta S."/>
            <person name="Pakrasi H.B."/>
            <person name="Wangikar P."/>
        </authorList>
    </citation>
    <scope>NUCLEOTIDE SEQUENCE</scope>
    <source>
        <strain evidence="2">PCC 11802</strain>
    </source>
</reference>
<dbReference type="RefSeq" id="WP_208678210.1">
    <property type="nucleotide sequence ID" value="NZ_CP034671.2"/>
</dbReference>
<dbReference type="SUPFAM" id="SSF53335">
    <property type="entry name" value="S-adenosyl-L-methionine-dependent methyltransferases"/>
    <property type="match status" value="1"/>
</dbReference>
<dbReference type="InterPro" id="IPR041698">
    <property type="entry name" value="Methyltransf_25"/>
</dbReference>
<organism evidence="2">
    <name type="scientific">Synechococcus elongatus PCC 11802</name>
    <dbReference type="NCBI Taxonomy" id="2283154"/>
    <lineage>
        <taxon>Bacteria</taxon>
        <taxon>Bacillati</taxon>
        <taxon>Cyanobacteriota</taxon>
        <taxon>Cyanophyceae</taxon>
        <taxon>Synechococcales</taxon>
        <taxon>Synechococcaceae</taxon>
        <taxon>Synechococcus</taxon>
    </lineage>
</organism>
<evidence type="ECO:0000259" key="1">
    <source>
        <dbReference type="Pfam" id="PF13649"/>
    </source>
</evidence>
<accession>A0AAT9JZE6</accession>
<dbReference type="EC" id="2.1.-.-" evidence="2"/>
<dbReference type="GO" id="GO:0008168">
    <property type="term" value="F:methyltransferase activity"/>
    <property type="evidence" value="ECO:0007669"/>
    <property type="project" value="UniProtKB-KW"/>
</dbReference>
<dbReference type="PANTHER" id="PTHR43464:SF91">
    <property type="entry name" value="SLL0487 PROTEIN"/>
    <property type="match status" value="1"/>
</dbReference>
<dbReference type="CDD" id="cd02440">
    <property type="entry name" value="AdoMet_MTases"/>
    <property type="match status" value="1"/>
</dbReference>
<name>A0AAT9JZE6_SYNEL</name>
<dbReference type="GO" id="GO:0032259">
    <property type="term" value="P:methylation"/>
    <property type="evidence" value="ECO:0007669"/>
    <property type="project" value="UniProtKB-KW"/>
</dbReference>